<reference evidence="3 4" key="1">
    <citation type="submission" date="2016-10" db="EMBL/GenBank/DDBJ databases">
        <authorList>
            <person name="de Groot N.N."/>
        </authorList>
    </citation>
    <scope>NUCLEOTIDE SEQUENCE [LARGE SCALE GENOMIC DNA]</scope>
    <source>
        <strain evidence="3 4">DSM 8537</strain>
    </source>
</reference>
<organism evidence="3 4">
    <name type="scientific">Paracoccus aminovorans</name>
    <dbReference type="NCBI Taxonomy" id="34004"/>
    <lineage>
        <taxon>Bacteria</taxon>
        <taxon>Pseudomonadati</taxon>
        <taxon>Pseudomonadota</taxon>
        <taxon>Alphaproteobacteria</taxon>
        <taxon>Rhodobacterales</taxon>
        <taxon>Paracoccaceae</taxon>
        <taxon>Paracoccus</taxon>
    </lineage>
</organism>
<evidence type="ECO:0000313" key="4">
    <source>
        <dbReference type="Proteomes" id="UP000183635"/>
    </source>
</evidence>
<protein>
    <submittedName>
        <fullName evidence="3">Uncharacterized conserved protein YkwD, contains CAP (CSP/antigen 5/PR1) domain</fullName>
    </submittedName>
</protein>
<dbReference type="RefSeq" id="WP_083412699.1">
    <property type="nucleotide sequence ID" value="NZ_CBCRYP010000012.1"/>
</dbReference>
<dbReference type="STRING" id="34004.SAMN04488021_11411"/>
<dbReference type="Proteomes" id="UP000183635">
    <property type="component" value="Unassembled WGS sequence"/>
</dbReference>
<gene>
    <name evidence="3" type="ORF">SAMN04488021_11411</name>
</gene>
<dbReference type="PANTHER" id="PTHR31157">
    <property type="entry name" value="SCP DOMAIN-CONTAINING PROTEIN"/>
    <property type="match status" value="1"/>
</dbReference>
<name>A0A1I3AC30_9RHOB</name>
<dbReference type="CDD" id="cd05379">
    <property type="entry name" value="CAP_bacterial"/>
    <property type="match status" value="1"/>
</dbReference>
<dbReference type="OrthoDB" id="9811255at2"/>
<feature type="chain" id="PRO_5010371312" evidence="1">
    <location>
        <begin position="24"/>
        <end position="183"/>
    </location>
</feature>
<dbReference type="PANTHER" id="PTHR31157:SF1">
    <property type="entry name" value="SCP DOMAIN-CONTAINING PROTEIN"/>
    <property type="match status" value="1"/>
</dbReference>
<feature type="domain" description="SCP" evidence="2">
    <location>
        <begin position="61"/>
        <end position="178"/>
    </location>
</feature>
<evidence type="ECO:0000259" key="2">
    <source>
        <dbReference type="Pfam" id="PF00188"/>
    </source>
</evidence>
<dbReference type="InterPro" id="IPR035940">
    <property type="entry name" value="CAP_sf"/>
</dbReference>
<sequence length="183" mass="18272">MLQENPIASFALLLACILPAACAPEPTGTTAGPAKGGVVQAAAPGQVECRASSPAVTAAGLTATNRARRQAGLPPVAANALLASAAAAHACDMARSGRMAHAGSRSSGPAQRIKAAGYAPRIAAENIAAGPYGVEQTLRAWSGSGGHRANMLIPQVREFGMGEATAADGRTRFWSAIYAAPGG</sequence>
<keyword evidence="4" id="KW-1185">Reference proteome</keyword>
<evidence type="ECO:0000256" key="1">
    <source>
        <dbReference type="SAM" id="SignalP"/>
    </source>
</evidence>
<proteinExistence type="predicted"/>
<dbReference type="Pfam" id="PF00188">
    <property type="entry name" value="CAP"/>
    <property type="match status" value="1"/>
</dbReference>
<accession>A0A1I3AC30</accession>
<feature type="signal peptide" evidence="1">
    <location>
        <begin position="1"/>
        <end position="23"/>
    </location>
</feature>
<evidence type="ECO:0000313" key="3">
    <source>
        <dbReference type="EMBL" id="SFH47618.1"/>
    </source>
</evidence>
<dbReference type="InterPro" id="IPR014044">
    <property type="entry name" value="CAP_dom"/>
</dbReference>
<keyword evidence="1" id="KW-0732">Signal</keyword>
<dbReference type="EMBL" id="FOPU01000014">
    <property type="protein sequence ID" value="SFH47618.1"/>
    <property type="molecule type" value="Genomic_DNA"/>
</dbReference>
<dbReference type="AlphaFoldDB" id="A0A1I3AC30"/>
<dbReference type="Gene3D" id="3.40.33.10">
    <property type="entry name" value="CAP"/>
    <property type="match status" value="1"/>
</dbReference>
<dbReference type="SUPFAM" id="SSF55797">
    <property type="entry name" value="PR-1-like"/>
    <property type="match status" value="1"/>
</dbReference>